<dbReference type="EMBL" id="QJKJ01012954">
    <property type="protein sequence ID" value="RDX67517.1"/>
    <property type="molecule type" value="Genomic_DNA"/>
</dbReference>
<comment type="caution">
    <text evidence="1">The sequence shown here is derived from an EMBL/GenBank/DDBJ whole genome shotgun (WGS) entry which is preliminary data.</text>
</comment>
<gene>
    <name evidence="1" type="ORF">CR513_53598</name>
</gene>
<dbReference type="Proteomes" id="UP000257109">
    <property type="component" value="Unassembled WGS sequence"/>
</dbReference>
<reference evidence="1" key="1">
    <citation type="submission" date="2018-05" db="EMBL/GenBank/DDBJ databases">
        <title>Draft genome of Mucuna pruriens seed.</title>
        <authorList>
            <person name="Nnadi N.E."/>
            <person name="Vos R."/>
            <person name="Hasami M.H."/>
            <person name="Devisetty U.K."/>
            <person name="Aguiy J.C."/>
        </authorList>
    </citation>
    <scope>NUCLEOTIDE SEQUENCE [LARGE SCALE GENOMIC DNA]</scope>
    <source>
        <strain evidence="1">JCA_2017</strain>
    </source>
</reference>
<proteinExistence type="predicted"/>
<accession>A0A371EN82</accession>
<dbReference type="OrthoDB" id="999762at2759"/>
<evidence type="ECO:0000313" key="2">
    <source>
        <dbReference type="Proteomes" id="UP000257109"/>
    </source>
</evidence>
<dbReference type="AlphaFoldDB" id="A0A371EN82"/>
<name>A0A371EN82_MUCPR</name>
<keyword evidence="2" id="KW-1185">Reference proteome</keyword>
<protein>
    <submittedName>
        <fullName evidence="1">Uncharacterized protein</fullName>
    </submittedName>
</protein>
<feature type="non-terminal residue" evidence="1">
    <location>
        <position position="1"/>
    </location>
</feature>
<sequence length="152" mass="16476">MDRSMIDAASGGALMDKMPTAARHLISNMASNTQQFGIRGANQLRMVNEIATISARTESRAICSSGSRIHTECASKTNRLSTTDPTISSTLIPTTAAIENSTLISGMPTRSRQRLSRFGLGRDESNTVSVEQKLGHNRDGLTRFRTDAMESD</sequence>
<evidence type="ECO:0000313" key="1">
    <source>
        <dbReference type="EMBL" id="RDX67517.1"/>
    </source>
</evidence>
<organism evidence="1 2">
    <name type="scientific">Mucuna pruriens</name>
    <name type="common">Velvet bean</name>
    <name type="synonym">Dolichos pruriens</name>
    <dbReference type="NCBI Taxonomy" id="157652"/>
    <lineage>
        <taxon>Eukaryota</taxon>
        <taxon>Viridiplantae</taxon>
        <taxon>Streptophyta</taxon>
        <taxon>Embryophyta</taxon>
        <taxon>Tracheophyta</taxon>
        <taxon>Spermatophyta</taxon>
        <taxon>Magnoliopsida</taxon>
        <taxon>eudicotyledons</taxon>
        <taxon>Gunneridae</taxon>
        <taxon>Pentapetalae</taxon>
        <taxon>rosids</taxon>
        <taxon>fabids</taxon>
        <taxon>Fabales</taxon>
        <taxon>Fabaceae</taxon>
        <taxon>Papilionoideae</taxon>
        <taxon>50 kb inversion clade</taxon>
        <taxon>NPAAA clade</taxon>
        <taxon>indigoferoid/millettioid clade</taxon>
        <taxon>Phaseoleae</taxon>
        <taxon>Mucuna</taxon>
    </lineage>
</organism>